<feature type="signal peptide" evidence="1">
    <location>
        <begin position="1"/>
        <end position="22"/>
    </location>
</feature>
<reference evidence="3 4" key="1">
    <citation type="submission" date="2020-08" db="EMBL/GenBank/DDBJ databases">
        <title>Genomic Encyclopedia of Type Strains, Phase IV (KMG-IV): sequencing the most valuable type-strain genomes for metagenomic binning, comparative biology and taxonomic classification.</title>
        <authorList>
            <person name="Goeker M."/>
        </authorList>
    </citation>
    <scope>NUCLEOTIDE SEQUENCE [LARGE SCALE GENOMIC DNA]</scope>
    <source>
        <strain evidence="3 4">DSM 23240</strain>
    </source>
</reference>
<dbReference type="EMBL" id="JACHHQ010000001">
    <property type="protein sequence ID" value="MBB5198704.1"/>
    <property type="molecule type" value="Genomic_DNA"/>
</dbReference>
<feature type="chain" id="PRO_5032474354" description="Ice-binding protein C-terminal domain-containing protein" evidence="1">
    <location>
        <begin position="23"/>
        <end position="202"/>
    </location>
</feature>
<evidence type="ECO:0000313" key="3">
    <source>
        <dbReference type="EMBL" id="MBB5198704.1"/>
    </source>
</evidence>
<feature type="domain" description="Ice-binding protein C-terminal" evidence="2">
    <location>
        <begin position="175"/>
        <end position="200"/>
    </location>
</feature>
<keyword evidence="4" id="KW-1185">Reference proteome</keyword>
<dbReference type="RefSeq" id="WP_209216608.1">
    <property type="nucleotide sequence ID" value="NZ_JAAOZT010000002.1"/>
</dbReference>
<evidence type="ECO:0000313" key="4">
    <source>
        <dbReference type="Proteomes" id="UP000571084"/>
    </source>
</evidence>
<keyword evidence="1" id="KW-0732">Signal</keyword>
<sequence>MKTFNKSLAAVLILCAGSTAMAKSVSLSDFDTSATTIQTSSFAAGATTLVSPEVTISNGTNYLGRWTGTQLSYLDTNTGGLLVKFSSPVGMFGAEFVANHVPATLSVYSASNILIDSITLGPTGLKTINGFPTGFLGLAETSKKIDHAVFSTTMARNSIYIGPIVYQEVSSTVSPVPEPETYAMLMGGLALIGCMVSRRKSS</sequence>
<proteinExistence type="predicted"/>
<comment type="caution">
    <text evidence="3">The sequence shown here is derived from an EMBL/GenBank/DDBJ whole genome shotgun (WGS) entry which is preliminary data.</text>
</comment>
<dbReference type="InterPro" id="IPR013424">
    <property type="entry name" value="Ice-binding_C"/>
</dbReference>
<name>A0A840RPP7_9BURK</name>
<dbReference type="NCBIfam" id="TIGR02595">
    <property type="entry name" value="PEP_CTERM"/>
    <property type="match status" value="1"/>
</dbReference>
<dbReference type="Pfam" id="PF07589">
    <property type="entry name" value="PEP-CTERM"/>
    <property type="match status" value="1"/>
</dbReference>
<dbReference type="AlphaFoldDB" id="A0A840RPP7"/>
<protein>
    <recommendedName>
        <fullName evidence="2">Ice-binding protein C-terminal domain-containing protein</fullName>
    </recommendedName>
</protein>
<evidence type="ECO:0000256" key="1">
    <source>
        <dbReference type="SAM" id="SignalP"/>
    </source>
</evidence>
<accession>A0A840RPP7</accession>
<evidence type="ECO:0000259" key="2">
    <source>
        <dbReference type="Pfam" id="PF07589"/>
    </source>
</evidence>
<organism evidence="3 4">
    <name type="scientific">Glaciimonas immobilis</name>
    <dbReference type="NCBI Taxonomy" id="728004"/>
    <lineage>
        <taxon>Bacteria</taxon>
        <taxon>Pseudomonadati</taxon>
        <taxon>Pseudomonadota</taxon>
        <taxon>Betaproteobacteria</taxon>
        <taxon>Burkholderiales</taxon>
        <taxon>Oxalobacteraceae</taxon>
        <taxon>Glaciimonas</taxon>
    </lineage>
</organism>
<dbReference type="Proteomes" id="UP000571084">
    <property type="component" value="Unassembled WGS sequence"/>
</dbReference>
<gene>
    <name evidence="3" type="ORF">HNR39_000514</name>
</gene>